<dbReference type="Proteomes" id="UP000583929">
    <property type="component" value="Unassembled WGS sequence"/>
</dbReference>
<feature type="domain" description="WRKY" evidence="8">
    <location>
        <begin position="366"/>
        <end position="431"/>
    </location>
</feature>
<feature type="compositionally biased region" description="Low complexity" evidence="7">
    <location>
        <begin position="276"/>
        <end position="292"/>
    </location>
</feature>
<dbReference type="InterPro" id="IPR044810">
    <property type="entry name" value="WRKY_plant"/>
</dbReference>
<dbReference type="InterPro" id="IPR036576">
    <property type="entry name" value="WRKY_dom_sf"/>
</dbReference>
<gene>
    <name evidence="9" type="ORF">G4B88_001551</name>
</gene>
<dbReference type="SMART" id="SM00774">
    <property type="entry name" value="WRKY"/>
    <property type="match status" value="2"/>
</dbReference>
<evidence type="ECO:0000256" key="7">
    <source>
        <dbReference type="SAM" id="MobiDB-lite"/>
    </source>
</evidence>
<dbReference type="InterPro" id="IPR003657">
    <property type="entry name" value="WRKY_dom"/>
</dbReference>
<dbReference type="FunFam" id="2.20.25.80:FF:000001">
    <property type="entry name" value="WRKY transcription factor 33"/>
    <property type="match status" value="1"/>
</dbReference>
<dbReference type="Pfam" id="PF03106">
    <property type="entry name" value="WRKY"/>
    <property type="match status" value="2"/>
</dbReference>
<proteinExistence type="predicted"/>
<evidence type="ECO:0000313" key="10">
    <source>
        <dbReference type="Proteomes" id="UP000583929"/>
    </source>
</evidence>
<comment type="caution">
    <text evidence="9">The sequence shown here is derived from an EMBL/GenBank/DDBJ whole genome shotgun (WGS) entry which is preliminary data.</text>
</comment>
<dbReference type="PANTHER" id="PTHR31221:SF1">
    <property type="entry name" value="WRKY TRANSCRIPTION FACTOR 33-RELATED"/>
    <property type="match status" value="1"/>
</dbReference>
<evidence type="ECO:0000256" key="1">
    <source>
        <dbReference type="ARBA" id="ARBA00004123"/>
    </source>
</evidence>
<protein>
    <recommendedName>
        <fullName evidence="8">WRKY domain-containing protein</fullName>
    </recommendedName>
</protein>
<dbReference type="EMBL" id="JAATIQ010000012">
    <property type="protein sequence ID" value="KAF4401357.1"/>
    <property type="molecule type" value="Genomic_DNA"/>
</dbReference>
<reference evidence="9 10" key="1">
    <citation type="journal article" date="2020" name="bioRxiv">
        <title>Sequence and annotation of 42 cannabis genomes reveals extensive copy number variation in cannabinoid synthesis and pathogen resistance genes.</title>
        <authorList>
            <person name="Mckernan K.J."/>
            <person name="Helbert Y."/>
            <person name="Kane L.T."/>
            <person name="Ebling H."/>
            <person name="Zhang L."/>
            <person name="Liu B."/>
            <person name="Eaton Z."/>
            <person name="Mclaughlin S."/>
            <person name="Kingan S."/>
            <person name="Baybayan P."/>
            <person name="Concepcion G."/>
            <person name="Jordan M."/>
            <person name="Riva A."/>
            <person name="Barbazuk W."/>
            <person name="Harkins T."/>
        </authorList>
    </citation>
    <scope>NUCLEOTIDE SEQUENCE [LARGE SCALE GENOMIC DNA]</scope>
    <source>
        <strain evidence="10">cv. Jamaican Lion 4</strain>
        <tissue evidence="9">Leaf</tissue>
    </source>
</reference>
<keyword evidence="3" id="KW-0805">Transcription regulation</keyword>
<evidence type="ECO:0000256" key="3">
    <source>
        <dbReference type="ARBA" id="ARBA00023015"/>
    </source>
</evidence>
<evidence type="ECO:0000256" key="6">
    <source>
        <dbReference type="ARBA" id="ARBA00023242"/>
    </source>
</evidence>
<dbReference type="FunFam" id="2.20.25.80:FF:000006">
    <property type="entry name" value="WRKY transcription factor"/>
    <property type="match status" value="1"/>
</dbReference>
<dbReference type="PANTHER" id="PTHR31221">
    <property type="entry name" value="WRKY TRANSCRIPTION FACTOR PROTEIN 1-RELATED"/>
    <property type="match status" value="1"/>
</dbReference>
<dbReference type="Gene3D" id="2.20.25.80">
    <property type="entry name" value="WRKY domain"/>
    <property type="match status" value="2"/>
</dbReference>
<evidence type="ECO:0000259" key="8">
    <source>
        <dbReference type="PROSITE" id="PS50811"/>
    </source>
</evidence>
<evidence type="ECO:0000256" key="5">
    <source>
        <dbReference type="ARBA" id="ARBA00023163"/>
    </source>
</evidence>
<name>A0A7J6I1A4_CANSA</name>
<accession>A0A7J6I1A4</accession>
<dbReference type="PROSITE" id="PS50811">
    <property type="entry name" value="WRKY"/>
    <property type="match status" value="2"/>
</dbReference>
<comment type="subcellular location">
    <subcellularLocation>
        <location evidence="1">Nucleus</location>
    </subcellularLocation>
</comment>
<feature type="compositionally biased region" description="Low complexity" evidence="7">
    <location>
        <begin position="184"/>
        <end position="195"/>
    </location>
</feature>
<feature type="region of interest" description="Disordered" evidence="7">
    <location>
        <begin position="180"/>
        <end position="213"/>
    </location>
</feature>
<evidence type="ECO:0000313" key="9">
    <source>
        <dbReference type="EMBL" id="KAF4401357.1"/>
    </source>
</evidence>
<keyword evidence="10" id="KW-1185">Reference proteome</keyword>
<sequence length="621" mass="69942">MTFSFTDILANNNNNNFNMNNNNNINIRQEENSSLTSWGLSDQNGNNDFSSFKTLQPNPLPNPNPLSPSSFLAITSSGFSPTGFLNSPMFLSSSNALPSPTTGAFTGQTFDWRSNSISKDKQQQIEEEDKFFSDFSFQTRTGPVSMEKSMERPQQEQQQEWQFDFNKTTNQISLPIEKKEVKSEYPSSSSTSELKIPQTHHYAQPSQYVREQKSEDGYNWRKYGQKQVKGSENPRSYYKCTSVNCPMKKKVERSLDGQITEIVYRGNHNHPKPQSTRRSSSSHNIIINPTNSDHSVQNLGLHEDCSSDSIGEEGFDRNSPSFNLVEDNEDNEPEAKRWKGENENEVFSASGNRTVKEPRVVVQTTSEIDILDDGYRWRKYGQKVVKGNPNPRSYYKCTSPGCPVRKHVERASHDMRAVITTYEGKHNHDVPAARGSSSYAMNRPAISNDVVTTMPHRPMPLVNNNSNNNNNNATTNHSNYATSVPNNARLPNSVTNQTPYTLQMLQHGSGSFGLSGGFGKSNPPAGVYASRPEPQSVFFKGKEDRNIIIKEQKDDSTFFDTFLDWFDNLKPERRADNAKVKKARKAMLMEEAEVSVNMLSCDSLILFVNGTADEAADNNRL</sequence>
<organism evidence="9 10">
    <name type="scientific">Cannabis sativa</name>
    <name type="common">Hemp</name>
    <name type="synonym">Marijuana</name>
    <dbReference type="NCBI Taxonomy" id="3483"/>
    <lineage>
        <taxon>Eukaryota</taxon>
        <taxon>Viridiplantae</taxon>
        <taxon>Streptophyta</taxon>
        <taxon>Embryophyta</taxon>
        <taxon>Tracheophyta</taxon>
        <taxon>Spermatophyta</taxon>
        <taxon>Magnoliopsida</taxon>
        <taxon>eudicotyledons</taxon>
        <taxon>Gunneridae</taxon>
        <taxon>Pentapetalae</taxon>
        <taxon>rosids</taxon>
        <taxon>fabids</taxon>
        <taxon>Rosales</taxon>
        <taxon>Cannabaceae</taxon>
        <taxon>Cannabis</taxon>
    </lineage>
</organism>
<dbReference type="AlphaFoldDB" id="A0A7J6I1A4"/>
<feature type="region of interest" description="Disordered" evidence="7">
    <location>
        <begin position="47"/>
        <end position="67"/>
    </location>
</feature>
<evidence type="ECO:0000256" key="2">
    <source>
        <dbReference type="ARBA" id="ARBA00022737"/>
    </source>
</evidence>
<keyword evidence="5" id="KW-0804">Transcription</keyword>
<feature type="compositionally biased region" description="Polar residues" evidence="7">
    <location>
        <begin position="47"/>
        <end position="56"/>
    </location>
</feature>
<keyword evidence="2" id="KW-0677">Repeat</keyword>
<dbReference type="GO" id="GO:0005634">
    <property type="term" value="C:nucleus"/>
    <property type="evidence" value="ECO:0007669"/>
    <property type="project" value="UniProtKB-SubCell"/>
</dbReference>
<keyword evidence="4" id="KW-0238">DNA-binding</keyword>
<feature type="domain" description="WRKY" evidence="8">
    <location>
        <begin position="209"/>
        <end position="273"/>
    </location>
</feature>
<keyword evidence="6" id="KW-0539">Nucleus</keyword>
<dbReference type="GO" id="GO:0043565">
    <property type="term" value="F:sequence-specific DNA binding"/>
    <property type="evidence" value="ECO:0007669"/>
    <property type="project" value="InterPro"/>
</dbReference>
<dbReference type="SUPFAM" id="SSF118290">
    <property type="entry name" value="WRKY DNA-binding domain"/>
    <property type="match status" value="2"/>
</dbReference>
<dbReference type="GO" id="GO:0003700">
    <property type="term" value="F:DNA-binding transcription factor activity"/>
    <property type="evidence" value="ECO:0007669"/>
    <property type="project" value="InterPro"/>
</dbReference>
<evidence type="ECO:0000256" key="4">
    <source>
        <dbReference type="ARBA" id="ARBA00023125"/>
    </source>
</evidence>
<feature type="region of interest" description="Disordered" evidence="7">
    <location>
        <begin position="264"/>
        <end position="344"/>
    </location>
</feature>
<feature type="compositionally biased region" description="Basic and acidic residues" evidence="7">
    <location>
        <begin position="333"/>
        <end position="342"/>
    </location>
</feature>